<keyword evidence="4" id="KW-1185">Reference proteome</keyword>
<dbReference type="InterPro" id="IPR000560">
    <property type="entry name" value="His_Pase_clade-2"/>
</dbReference>
<dbReference type="CDD" id="cd07061">
    <property type="entry name" value="HP_HAP_like"/>
    <property type="match status" value="1"/>
</dbReference>
<evidence type="ECO:0000313" key="4">
    <source>
        <dbReference type="Proteomes" id="UP000005239"/>
    </source>
</evidence>
<protein>
    <submittedName>
        <fullName evidence="3">Phosphatase</fullName>
    </submittedName>
</protein>
<dbReference type="GO" id="GO:0016791">
    <property type="term" value="F:phosphatase activity"/>
    <property type="evidence" value="ECO:0000318"/>
    <property type="project" value="GO_Central"/>
</dbReference>
<feature type="transmembrane region" description="Helical" evidence="2">
    <location>
        <begin position="434"/>
        <end position="459"/>
    </location>
</feature>
<dbReference type="Gene3D" id="3.40.50.1240">
    <property type="entry name" value="Phosphoglycerate mutase-like"/>
    <property type="match status" value="1"/>
</dbReference>
<reference evidence="4" key="1">
    <citation type="journal article" date="2008" name="Nat. Genet.">
        <title>The Pristionchus pacificus genome provides a unique perspective on nematode lifestyle and parasitism.</title>
        <authorList>
            <person name="Dieterich C."/>
            <person name="Clifton S.W."/>
            <person name="Schuster L.N."/>
            <person name="Chinwalla A."/>
            <person name="Delehaunty K."/>
            <person name="Dinkelacker I."/>
            <person name="Fulton L."/>
            <person name="Fulton R."/>
            <person name="Godfrey J."/>
            <person name="Minx P."/>
            <person name="Mitreva M."/>
            <person name="Roeseler W."/>
            <person name="Tian H."/>
            <person name="Witte H."/>
            <person name="Yang S.P."/>
            <person name="Wilson R.K."/>
            <person name="Sommer R.J."/>
        </authorList>
    </citation>
    <scope>NUCLEOTIDE SEQUENCE [LARGE SCALE GENOMIC DNA]</scope>
    <source>
        <strain evidence="4">PS312</strain>
    </source>
</reference>
<dbReference type="AlphaFoldDB" id="A0A8R1UGN7"/>
<organism evidence="3 4">
    <name type="scientific">Pristionchus pacificus</name>
    <name type="common">Parasitic nematode worm</name>
    <dbReference type="NCBI Taxonomy" id="54126"/>
    <lineage>
        <taxon>Eukaryota</taxon>
        <taxon>Metazoa</taxon>
        <taxon>Ecdysozoa</taxon>
        <taxon>Nematoda</taxon>
        <taxon>Chromadorea</taxon>
        <taxon>Rhabditida</taxon>
        <taxon>Rhabditina</taxon>
        <taxon>Diplogasteromorpha</taxon>
        <taxon>Diplogasteroidea</taxon>
        <taxon>Neodiplogasteridae</taxon>
        <taxon>Pristionchus</taxon>
    </lineage>
</organism>
<evidence type="ECO:0000256" key="1">
    <source>
        <dbReference type="ARBA" id="ARBA00005375"/>
    </source>
</evidence>
<dbReference type="InterPro" id="IPR050645">
    <property type="entry name" value="Histidine_acid_phosphatase"/>
</dbReference>
<keyword evidence="2" id="KW-0812">Transmembrane</keyword>
<dbReference type="Proteomes" id="UP000005239">
    <property type="component" value="Unassembled WGS sequence"/>
</dbReference>
<dbReference type="InterPro" id="IPR029033">
    <property type="entry name" value="His_PPase_superfam"/>
</dbReference>
<accession>A0A8R1UGN7</accession>
<reference evidence="3" key="2">
    <citation type="submission" date="2022-06" db="UniProtKB">
        <authorList>
            <consortium name="EnsemblMetazoa"/>
        </authorList>
    </citation>
    <scope>IDENTIFICATION</scope>
    <source>
        <strain evidence="3">PS312</strain>
    </source>
</reference>
<evidence type="ECO:0000256" key="2">
    <source>
        <dbReference type="SAM" id="Phobius"/>
    </source>
</evidence>
<keyword evidence="2" id="KW-1133">Transmembrane helix</keyword>
<comment type="similarity">
    <text evidence="1">Belongs to the histidine acid phosphatase family.</text>
</comment>
<proteinExistence type="inferred from homology"/>
<dbReference type="PANTHER" id="PTHR11567:SF202">
    <property type="entry name" value="LYSOPHOSPHATIDIC ACID PHOSPHATASE TYPE 6"/>
    <property type="match status" value="1"/>
</dbReference>
<dbReference type="EnsemblMetazoa" id="PPA26889.1">
    <property type="protein sequence ID" value="PPA26889.1"/>
    <property type="gene ID" value="WBGene00116443"/>
</dbReference>
<name>A0A8R1UGN7_PRIPA</name>
<dbReference type="PANTHER" id="PTHR11567">
    <property type="entry name" value="ACID PHOSPHATASE-RELATED"/>
    <property type="match status" value="1"/>
</dbReference>
<keyword evidence="2" id="KW-0472">Membrane</keyword>
<dbReference type="Pfam" id="PF00328">
    <property type="entry name" value="His_Phos_2"/>
    <property type="match status" value="1"/>
</dbReference>
<sequence length="477" mass="53631">MWRHGQRAPSEINGIDGADVFRRGKGQLTDAGIARSLELGAALRQRYVHKYSLLSGTAQKKEEFIFYSTNVARCKHTLKLVARAMFSEEENEKLDPNITVQTAPDYLIGFQWNTCPALGKIFQEKCADWAGKDITTIVNYADFEALSFACSKAGKHIFYVSSRGSDNTHYTGARMVSGVCDTAGRLSDQVLARKMVLRYQLGLGEYRDEKMLKLAVGFLLHTIIQVRSTDIGNSPCSSPPPIVRFVIWNNRNQTCLQDMQTKWKCMKDAVAAAGPDCLDSSITPKQSFRKLAFKGYSTHDYILNLLLELLGGEARNVALKGFLNPQMSAAIGIELWDVAGAPKVKVLYRPYALASSLRELTPVIEHCKGEADCDLDKFQAGYASVTTKNPLEEAIAFAFWLTVSVFGIDYRPYSRHRVQKYLSPDDYHRIIDAVLSFFGAAFCVYVAVHWHILLLLFYFDIHEEANNVSSRRRKEDI</sequence>
<dbReference type="SUPFAM" id="SSF53254">
    <property type="entry name" value="Phosphoglycerate mutase-like"/>
    <property type="match status" value="1"/>
</dbReference>
<evidence type="ECO:0000313" key="3">
    <source>
        <dbReference type="EnsemblMetazoa" id="PPA26889.1"/>
    </source>
</evidence>
<gene>
    <name evidence="3" type="primary">WBGene00116443</name>
</gene>